<comment type="caution">
    <text evidence="3">The sequence shown here is derived from an EMBL/GenBank/DDBJ whole genome shotgun (WGS) entry which is preliminary data.</text>
</comment>
<dbReference type="AlphaFoldDB" id="A0A4Q5M270"/>
<dbReference type="RefSeq" id="WP_130020339.1">
    <property type="nucleotide sequence ID" value="NZ_SEWF01000008.1"/>
</dbReference>
<feature type="chain" id="PRO_5020302687" evidence="1">
    <location>
        <begin position="21"/>
        <end position="567"/>
    </location>
</feature>
<protein>
    <submittedName>
        <fullName evidence="3">DUF1080 domain-containing protein</fullName>
    </submittedName>
</protein>
<dbReference type="InterPro" id="IPR010496">
    <property type="entry name" value="AL/BT2_dom"/>
</dbReference>
<dbReference type="OrthoDB" id="938897at2"/>
<dbReference type="Pfam" id="PF06439">
    <property type="entry name" value="3keto-disac_hyd"/>
    <property type="match status" value="1"/>
</dbReference>
<evidence type="ECO:0000259" key="2">
    <source>
        <dbReference type="Pfam" id="PF06439"/>
    </source>
</evidence>
<evidence type="ECO:0000313" key="3">
    <source>
        <dbReference type="EMBL" id="RYU96358.1"/>
    </source>
</evidence>
<keyword evidence="1" id="KW-0732">Signal</keyword>
<organism evidence="3 4">
    <name type="scientific">Emticicia agri</name>
    <dbReference type="NCBI Taxonomy" id="2492393"/>
    <lineage>
        <taxon>Bacteria</taxon>
        <taxon>Pseudomonadati</taxon>
        <taxon>Bacteroidota</taxon>
        <taxon>Cytophagia</taxon>
        <taxon>Cytophagales</taxon>
        <taxon>Leadbetterellaceae</taxon>
        <taxon>Emticicia</taxon>
    </lineage>
</organism>
<dbReference type="Gene3D" id="2.60.120.380">
    <property type="match status" value="1"/>
</dbReference>
<accession>A0A4Q5M270</accession>
<dbReference type="GO" id="GO:0016787">
    <property type="term" value="F:hydrolase activity"/>
    <property type="evidence" value="ECO:0007669"/>
    <property type="project" value="InterPro"/>
</dbReference>
<sequence length="567" mass="62918">MTLRFLSVFWAFFLCFQTFAQEFPLNQLPTDNWDLGNWKQAESIDNPYKKKAGFTAGNKILFSNTPGKTTSKLVTADAKVKFEFMLGNNSDGIFYIQGRHGIVLSNTRATGAIIRPDGTMQLPEQNAGKAMGLWQSLEVTFSDASFGGALIIEKVTLNDVVIHQGYVIPTTTTNEGPLAFENKNGTVAVRNMQYLKYSKEKPLKLTDLTYEMYETWDWNQQFAPKKDTPNDKGTTATLTKDFGAGFNRFLLIFRGNIDVEKDGSYSLIADYAGKGSLKVDGKDVLPMESGESYRKPRAAYVQLTKGKHPFELRYNKVWWKAELGLFAAGPEIRPYALHAETSLPSPQAVGEIDITPTSQVEMVRSFVMFGGKKRTHVISVGSPSGTHYTYDLDQGTPLYAWRGDFADVTEMFHERGEPQLLKPKGVKTTFSGKPTVAMLADANANMPDTLDDYKELIYKGYSLDGEGLPTFKYQYKGAELTEKLTPSADGGMATTITASGGNNLYVKLGEAQTITMLNKGFYLLESPNNDSYIQLDPKLKPIVRTASKAGQEIILPLTGSVSYTTMW</sequence>
<dbReference type="Gene3D" id="2.60.120.560">
    <property type="entry name" value="Exo-inulinase, domain 1"/>
    <property type="match status" value="1"/>
</dbReference>
<reference evidence="3 4" key="1">
    <citation type="submission" date="2019-02" db="EMBL/GenBank/DDBJ databases">
        <title>Bacterial novel species Emticicia sp. 17J42-9 isolated from soil.</title>
        <authorList>
            <person name="Jung H.-Y."/>
        </authorList>
    </citation>
    <scope>NUCLEOTIDE SEQUENCE [LARGE SCALE GENOMIC DNA]</scope>
    <source>
        <strain evidence="3 4">17J42-9</strain>
    </source>
</reference>
<feature type="signal peptide" evidence="1">
    <location>
        <begin position="1"/>
        <end position="20"/>
    </location>
</feature>
<evidence type="ECO:0000313" key="4">
    <source>
        <dbReference type="Proteomes" id="UP000293162"/>
    </source>
</evidence>
<dbReference type="Proteomes" id="UP000293162">
    <property type="component" value="Unassembled WGS sequence"/>
</dbReference>
<evidence type="ECO:0000256" key="1">
    <source>
        <dbReference type="SAM" id="SignalP"/>
    </source>
</evidence>
<name>A0A4Q5M270_9BACT</name>
<dbReference type="EMBL" id="SEWF01000008">
    <property type="protein sequence ID" value="RYU96358.1"/>
    <property type="molecule type" value="Genomic_DNA"/>
</dbReference>
<feature type="domain" description="3-keto-alpha-glucoside-1,2-lyase/3-keto-2-hydroxy-glucal hydratase" evidence="2">
    <location>
        <begin position="34"/>
        <end position="193"/>
    </location>
</feature>
<keyword evidence="4" id="KW-1185">Reference proteome</keyword>
<proteinExistence type="predicted"/>
<gene>
    <name evidence="3" type="ORF">EWM59_07545</name>
</gene>